<sequence length="40" mass="4874">LFLFYFNFKFPLYITISSSLNKSYIILILKVIKRDLKLFI</sequence>
<evidence type="ECO:0000256" key="1">
    <source>
        <dbReference type="SAM" id="Phobius"/>
    </source>
</evidence>
<feature type="non-terminal residue" evidence="2">
    <location>
        <position position="1"/>
    </location>
</feature>
<keyword evidence="3" id="KW-1185">Reference proteome</keyword>
<name>A0A1Q8RXH0_9PEZI</name>
<feature type="transmembrane region" description="Helical" evidence="1">
    <location>
        <begin position="12"/>
        <end position="32"/>
    </location>
</feature>
<evidence type="ECO:0000313" key="3">
    <source>
        <dbReference type="Proteomes" id="UP000186583"/>
    </source>
</evidence>
<evidence type="ECO:0000313" key="2">
    <source>
        <dbReference type="EMBL" id="OLN90222.1"/>
    </source>
</evidence>
<dbReference type="Proteomes" id="UP000186583">
    <property type="component" value="Unassembled WGS sequence"/>
</dbReference>
<accession>A0A1Q8RXH0</accession>
<gene>
    <name evidence="2" type="ORF">CCHL11_10199</name>
</gene>
<dbReference type="EMBL" id="MPGH01000064">
    <property type="protein sequence ID" value="OLN90222.1"/>
    <property type="molecule type" value="Genomic_DNA"/>
</dbReference>
<comment type="caution">
    <text evidence="2">The sequence shown here is derived from an EMBL/GenBank/DDBJ whole genome shotgun (WGS) entry which is preliminary data.</text>
</comment>
<keyword evidence="1" id="KW-1133">Transmembrane helix</keyword>
<reference evidence="2 3" key="1">
    <citation type="submission" date="2016-11" db="EMBL/GenBank/DDBJ databases">
        <title>Draft Genome Assembly of Colletotrichum chlorophyti a pathogen of herbaceous plants.</title>
        <authorList>
            <person name="Gan P."/>
            <person name="Narusaka M."/>
            <person name="Tsushima A."/>
            <person name="Narusaka Y."/>
            <person name="Takano Y."/>
            <person name="Shirasu K."/>
        </authorList>
    </citation>
    <scope>NUCLEOTIDE SEQUENCE [LARGE SCALE GENOMIC DNA]</scope>
    <source>
        <strain evidence="2 3">NTL11</strain>
    </source>
</reference>
<organism evidence="2 3">
    <name type="scientific">Colletotrichum chlorophyti</name>
    <dbReference type="NCBI Taxonomy" id="708187"/>
    <lineage>
        <taxon>Eukaryota</taxon>
        <taxon>Fungi</taxon>
        <taxon>Dikarya</taxon>
        <taxon>Ascomycota</taxon>
        <taxon>Pezizomycotina</taxon>
        <taxon>Sordariomycetes</taxon>
        <taxon>Hypocreomycetidae</taxon>
        <taxon>Glomerellales</taxon>
        <taxon>Glomerellaceae</taxon>
        <taxon>Colletotrichum</taxon>
    </lineage>
</organism>
<protein>
    <submittedName>
        <fullName evidence="2">Uncharacterized protein</fullName>
    </submittedName>
</protein>
<keyword evidence="1" id="KW-0812">Transmembrane</keyword>
<dbReference type="AlphaFoldDB" id="A0A1Q8RXH0"/>
<keyword evidence="1" id="KW-0472">Membrane</keyword>
<proteinExistence type="predicted"/>